<reference evidence="2" key="1">
    <citation type="journal article" date="2015" name="Nature">
        <title>Complex archaea that bridge the gap between prokaryotes and eukaryotes.</title>
        <authorList>
            <person name="Spang A."/>
            <person name="Saw J.H."/>
            <person name="Jorgensen S.L."/>
            <person name="Zaremba-Niedzwiedzka K."/>
            <person name="Martijn J."/>
            <person name="Lind A.E."/>
            <person name="van Eijk R."/>
            <person name="Schleper C."/>
            <person name="Guy L."/>
            <person name="Ettema T.J."/>
        </authorList>
    </citation>
    <scope>NUCLEOTIDE SEQUENCE</scope>
</reference>
<comment type="caution">
    <text evidence="2">The sequence shown here is derived from an EMBL/GenBank/DDBJ whole genome shotgun (WGS) entry which is preliminary data.</text>
</comment>
<dbReference type="EMBL" id="LAZR01000187">
    <property type="protein sequence ID" value="KKN83302.1"/>
    <property type="molecule type" value="Genomic_DNA"/>
</dbReference>
<keyword evidence="1" id="KW-0472">Membrane</keyword>
<evidence type="ECO:0008006" key="3">
    <source>
        <dbReference type="Google" id="ProtNLM"/>
    </source>
</evidence>
<organism evidence="2">
    <name type="scientific">marine sediment metagenome</name>
    <dbReference type="NCBI Taxonomy" id="412755"/>
    <lineage>
        <taxon>unclassified sequences</taxon>
        <taxon>metagenomes</taxon>
        <taxon>ecological metagenomes</taxon>
    </lineage>
</organism>
<keyword evidence="1" id="KW-1133">Transmembrane helix</keyword>
<feature type="transmembrane region" description="Helical" evidence="1">
    <location>
        <begin position="109"/>
        <end position="127"/>
    </location>
</feature>
<keyword evidence="1" id="KW-0812">Transmembrane</keyword>
<name>A0A0F9U7M6_9ZZZZ</name>
<feature type="transmembrane region" description="Helical" evidence="1">
    <location>
        <begin position="32"/>
        <end position="49"/>
    </location>
</feature>
<gene>
    <name evidence="2" type="ORF">LCGC14_0300510</name>
</gene>
<protein>
    <recommendedName>
        <fullName evidence="3">ZIP Zinc transporter</fullName>
    </recommendedName>
</protein>
<feature type="transmembrane region" description="Helical" evidence="1">
    <location>
        <begin position="69"/>
        <end position="88"/>
    </location>
</feature>
<dbReference type="AlphaFoldDB" id="A0A0F9U7M6"/>
<accession>A0A0F9U7M6</accession>
<feature type="transmembrane region" description="Helical" evidence="1">
    <location>
        <begin position="6"/>
        <end position="25"/>
    </location>
</feature>
<proteinExistence type="predicted"/>
<feature type="transmembrane region" description="Helical" evidence="1">
    <location>
        <begin position="139"/>
        <end position="157"/>
    </location>
</feature>
<feature type="transmembrane region" description="Helical" evidence="1">
    <location>
        <begin position="193"/>
        <end position="210"/>
    </location>
</feature>
<sequence length="239" mass="26991">MLATFVAAAVLILVHFFSGKLKFLNSKPRSRWLSLAGGVSVSYVFIHLLPEIARGQRIVDNQDSEILSYLEHHAYLLALSGLIVFYGLERMVRQHRRRLPEEAQTHGGVFWLHIVSFALYNILIGYLLTHREADGPASLLWFTVAMALHFLVNDFSLEQDHLKQFDRQGRWVLAAALLVGWWLGVTWEISELAISAWTAILAGSVILTVMKEELPEERESRFSAFLIGAFGYALVLLAA</sequence>
<feature type="transmembrane region" description="Helical" evidence="1">
    <location>
        <begin position="169"/>
        <end position="187"/>
    </location>
</feature>
<feature type="transmembrane region" description="Helical" evidence="1">
    <location>
        <begin position="222"/>
        <end position="238"/>
    </location>
</feature>
<evidence type="ECO:0000256" key="1">
    <source>
        <dbReference type="SAM" id="Phobius"/>
    </source>
</evidence>
<evidence type="ECO:0000313" key="2">
    <source>
        <dbReference type="EMBL" id="KKN83302.1"/>
    </source>
</evidence>